<gene>
    <name evidence="12" type="ORF">HMPREF9943_01407</name>
</gene>
<evidence type="ECO:0000256" key="1">
    <source>
        <dbReference type="ARBA" id="ARBA00004168"/>
    </source>
</evidence>
<feature type="domain" description="CNA-B" evidence="9">
    <location>
        <begin position="437"/>
        <end position="520"/>
    </location>
</feature>
<dbReference type="Pfam" id="PF17802">
    <property type="entry name" value="SpaA"/>
    <property type="match status" value="1"/>
</dbReference>
<organism evidence="12 13">
    <name type="scientific">Eggerthia catenaformis OT 569 = DSM 20559</name>
    <dbReference type="NCBI Taxonomy" id="999415"/>
    <lineage>
        <taxon>Bacteria</taxon>
        <taxon>Bacillati</taxon>
        <taxon>Bacillota</taxon>
        <taxon>Erysipelotrichia</taxon>
        <taxon>Erysipelotrichales</taxon>
        <taxon>Coprobacillaceae</taxon>
        <taxon>Eggerthia</taxon>
    </lineage>
</organism>
<dbReference type="PATRIC" id="fig|999415.3.peg.1433"/>
<evidence type="ECO:0000313" key="13">
    <source>
        <dbReference type="Proteomes" id="UP000011758"/>
    </source>
</evidence>
<comment type="caution">
    <text evidence="12">The sequence shown here is derived from an EMBL/GenBank/DDBJ whole genome shotgun (WGS) entry which is preliminary data.</text>
</comment>
<feature type="domain" description="Collagen binding" evidence="8">
    <location>
        <begin position="206"/>
        <end position="305"/>
    </location>
</feature>
<keyword evidence="6" id="KW-1133">Transmembrane helix</keyword>
<feature type="domain" description="CNA-B" evidence="9">
    <location>
        <begin position="538"/>
        <end position="610"/>
    </location>
</feature>
<evidence type="ECO:0000259" key="8">
    <source>
        <dbReference type="Pfam" id="PF05737"/>
    </source>
</evidence>
<reference evidence="12 13" key="1">
    <citation type="submission" date="2013-02" db="EMBL/GenBank/DDBJ databases">
        <title>The Genome Sequence of Lactobacillus catenaformis F0143.</title>
        <authorList>
            <consortium name="The Broad Institute Genome Sequencing Platform"/>
            <person name="Earl A."/>
            <person name="Ward D."/>
            <person name="Feldgarden M."/>
            <person name="Gevers D."/>
            <person name="Izard J."/>
            <person name="Blanton J.M."/>
            <person name="Mathney J."/>
            <person name="Dewhirst F.E."/>
            <person name="Young S.K."/>
            <person name="Zeng Q."/>
            <person name="Gargeya S."/>
            <person name="Fitzgerald M."/>
            <person name="Haas B."/>
            <person name="Abouelleil A."/>
            <person name="Alvarado L."/>
            <person name="Arachchi H.M."/>
            <person name="Berlin A."/>
            <person name="Chapman S.B."/>
            <person name="Gearin G."/>
            <person name="Goldberg J."/>
            <person name="Griggs A."/>
            <person name="Gujja S."/>
            <person name="Hansen M."/>
            <person name="Heiman D."/>
            <person name="Howarth C."/>
            <person name="Larimer J."/>
            <person name="Lui A."/>
            <person name="MacDonald P.J.P."/>
            <person name="McCowen C."/>
            <person name="Montmayeur A."/>
            <person name="Murphy C."/>
            <person name="Neiman D."/>
            <person name="Pearson M."/>
            <person name="Priest M."/>
            <person name="Roberts A."/>
            <person name="Saif S."/>
            <person name="Shea T."/>
            <person name="Sisk P."/>
            <person name="Stolte C."/>
            <person name="Sykes S."/>
            <person name="Wortman J."/>
            <person name="Nusbaum C."/>
            <person name="Birren B."/>
        </authorList>
    </citation>
    <scope>NUCLEOTIDE SEQUENCE [LARGE SCALE GENOMIC DNA]</scope>
    <source>
        <strain evidence="12 13">OT 569</strain>
    </source>
</reference>
<dbReference type="SUPFAM" id="SSF49401">
    <property type="entry name" value="Bacterial adhesins"/>
    <property type="match status" value="2"/>
</dbReference>
<dbReference type="CDD" id="cd00222">
    <property type="entry name" value="CollagenBindB"/>
    <property type="match status" value="3"/>
</dbReference>
<evidence type="ECO:0000256" key="3">
    <source>
        <dbReference type="ARBA" id="ARBA00022525"/>
    </source>
</evidence>
<dbReference type="Pfam" id="PF05738">
    <property type="entry name" value="Cna_B"/>
    <property type="match status" value="3"/>
</dbReference>
<protein>
    <recommendedName>
        <fullName evidence="14">LPXTG-domain-containing protein cell wall anchor domain</fullName>
    </recommendedName>
</protein>
<keyword evidence="5" id="KW-0572">Peptidoglycan-anchor</keyword>
<evidence type="ECO:0000313" key="12">
    <source>
        <dbReference type="EMBL" id="EMD16286.1"/>
    </source>
</evidence>
<dbReference type="AlphaFoldDB" id="M2Q1X1"/>
<feature type="transmembrane region" description="Helical" evidence="6">
    <location>
        <begin position="718"/>
        <end position="735"/>
    </location>
</feature>
<dbReference type="RefSeq" id="WP_004803480.1">
    <property type="nucleotide sequence ID" value="NZ_AUGJ01000007.1"/>
</dbReference>
<feature type="domain" description="CNA-B" evidence="9">
    <location>
        <begin position="617"/>
        <end position="698"/>
    </location>
</feature>
<keyword evidence="3" id="KW-0964">Secreted</keyword>
<feature type="domain" description="SDR-like Ig" evidence="11">
    <location>
        <begin position="57"/>
        <end position="160"/>
    </location>
</feature>
<evidence type="ECO:0000256" key="4">
    <source>
        <dbReference type="ARBA" id="ARBA00022729"/>
    </source>
</evidence>
<dbReference type="eggNOG" id="COG4932">
    <property type="taxonomic scope" value="Bacteria"/>
</dbReference>
<name>M2Q1X1_9FIRM</name>
<dbReference type="InterPro" id="IPR008966">
    <property type="entry name" value="Adhesion_dom_sf"/>
</dbReference>
<dbReference type="GO" id="GO:0007155">
    <property type="term" value="P:cell adhesion"/>
    <property type="evidence" value="ECO:0007669"/>
    <property type="project" value="InterPro"/>
</dbReference>
<keyword evidence="2" id="KW-0134">Cell wall</keyword>
<sequence length="742" mass="84279">MKRKSISFLMALTMIFSLFMSQAKTAHAENKHVNVEVTDFSVTKREGTDPISQLKWWEKFYIRMKWDASSYGKSLKKGDYFDVKLPEKMKFPLNGETSAFQLKDPHGSLVASAKVTANGDKGGGNVRVTFTDYVETHENIKGTMFLSAEFVQSKIKYNEKNEFKIEFNGKVKTLTMDIKGKPNKIDDDEVLTKWSYANLSQGKIVDNKANWRVRLNYKKSNLNNAVIEDELTVENGSLEGIHYIPESFKLREVVFDSQGHFDHKTAKNIELSDKLTFNAQKTTFKINLGNVVGKQYYLEYTTTYKPGLVLKNRIKVTARDFEKIVSSRFKSAKSGGDAQGDLLNKIKIIKVDAENNQKKIKGAEFLIKSLKDGTSFKLISDENGEAISDKLSQGNYTIEEIKAPSGYIKDGQKYTVHVTDGDVTILTIKNKKEKTKVKVKKTWIGLKKKSVTVRLLANGKEVPDKTLVLDENCQWQGQFDNLDKYDDNQKLIEYTVKEDKIDNYVSKITGNAENGFVIENINTEKISIPVRKRWIGPAMSSVKIKLKADGIVKEVYELKASEGWMHTFTNLDKYDPSTGKEIKYEVEEINLANYTSKVSGDHSGFVITNTNIEKISISVKKKWVGEETKSIVIHLFADGKKIASQKLTKANNWQYTFTNLMKYKNGKEIVYEVKEEKINGYKTVITGNAKTGFVITNTQDKPKIPGKKRPKTFDGSHYSLYTLLMTLSLLGIVLSKRKKKFN</sequence>
<dbReference type="Gene3D" id="2.60.40.1140">
    <property type="entry name" value="Collagen-binding surface protein Cna, B-type domain"/>
    <property type="match status" value="3"/>
</dbReference>
<comment type="subcellular location">
    <subcellularLocation>
        <location evidence="1">Secreted</location>
        <location evidence="1">Cell wall</location>
        <topology evidence="1">Peptidoglycan-anchor</topology>
    </subcellularLocation>
</comment>
<dbReference type="Pfam" id="PF05737">
    <property type="entry name" value="Collagen_bind"/>
    <property type="match status" value="1"/>
</dbReference>
<accession>M2Q1X1</accession>
<dbReference type="BioCyc" id="ECAT999415-HMP:GTTI-1451-MONOMER"/>
<keyword evidence="6" id="KW-0472">Membrane</keyword>
<dbReference type="InterPro" id="IPR011252">
    <property type="entry name" value="Fibrogen-bd_dom1"/>
</dbReference>
<evidence type="ECO:0000259" key="11">
    <source>
        <dbReference type="Pfam" id="PF17961"/>
    </source>
</evidence>
<dbReference type="InterPro" id="IPR013783">
    <property type="entry name" value="Ig-like_fold"/>
</dbReference>
<dbReference type="InterPro" id="IPR008456">
    <property type="entry name" value="Collagen-bd_dom"/>
</dbReference>
<keyword evidence="6" id="KW-0812">Transmembrane</keyword>
<dbReference type="Proteomes" id="UP000011758">
    <property type="component" value="Unassembled WGS sequence"/>
</dbReference>
<evidence type="ECO:0000256" key="5">
    <source>
        <dbReference type="ARBA" id="ARBA00023088"/>
    </source>
</evidence>
<dbReference type="EMBL" id="AGEJ01000022">
    <property type="protein sequence ID" value="EMD16286.1"/>
    <property type="molecule type" value="Genomic_DNA"/>
</dbReference>
<dbReference type="InterPro" id="IPR008454">
    <property type="entry name" value="Collagen-bd_Cna-like_B-typ_dom"/>
</dbReference>
<keyword evidence="4 7" id="KW-0732">Signal</keyword>
<dbReference type="InterPro" id="IPR041171">
    <property type="entry name" value="SDR_Ig"/>
</dbReference>
<evidence type="ECO:0000259" key="9">
    <source>
        <dbReference type="Pfam" id="PF05738"/>
    </source>
</evidence>
<proteinExistence type="predicted"/>
<evidence type="ECO:0000259" key="10">
    <source>
        <dbReference type="Pfam" id="PF17802"/>
    </source>
</evidence>
<dbReference type="SUPFAM" id="SSF49478">
    <property type="entry name" value="Cna protein B-type domain"/>
    <property type="match status" value="4"/>
</dbReference>
<keyword evidence="13" id="KW-1185">Reference proteome</keyword>
<dbReference type="STRING" id="999415.HMPREF9943_01407"/>
<evidence type="ECO:0000256" key="7">
    <source>
        <dbReference type="SAM" id="SignalP"/>
    </source>
</evidence>
<feature type="domain" description="SpaA-like prealbumin fold" evidence="10">
    <location>
        <begin position="345"/>
        <end position="432"/>
    </location>
</feature>
<dbReference type="GO" id="GO:0005518">
    <property type="term" value="F:collagen binding"/>
    <property type="evidence" value="ECO:0007669"/>
    <property type="project" value="InterPro"/>
</dbReference>
<dbReference type="InterPro" id="IPR041033">
    <property type="entry name" value="SpaA_PFL_dom_1"/>
</dbReference>
<feature type="chain" id="PRO_5004022966" description="LPXTG-domain-containing protein cell wall anchor domain" evidence="7">
    <location>
        <begin position="29"/>
        <end position="742"/>
    </location>
</feature>
<dbReference type="Gene3D" id="2.60.40.1280">
    <property type="match status" value="1"/>
</dbReference>
<feature type="signal peptide" evidence="7">
    <location>
        <begin position="1"/>
        <end position="28"/>
    </location>
</feature>
<evidence type="ECO:0000256" key="6">
    <source>
        <dbReference type="SAM" id="Phobius"/>
    </source>
</evidence>
<dbReference type="Pfam" id="PF17961">
    <property type="entry name" value="Big_8"/>
    <property type="match status" value="1"/>
</dbReference>
<dbReference type="Gene3D" id="2.60.40.10">
    <property type="entry name" value="Immunoglobulins"/>
    <property type="match status" value="1"/>
</dbReference>
<evidence type="ECO:0000256" key="2">
    <source>
        <dbReference type="ARBA" id="ARBA00022512"/>
    </source>
</evidence>
<evidence type="ECO:0008006" key="14">
    <source>
        <dbReference type="Google" id="ProtNLM"/>
    </source>
</evidence>